<keyword evidence="10" id="KW-0460">Magnesium</keyword>
<feature type="compositionally biased region" description="Polar residues" evidence="15">
    <location>
        <begin position="851"/>
        <end position="861"/>
    </location>
</feature>
<evidence type="ECO:0000256" key="13">
    <source>
        <dbReference type="ARBA" id="ARBA00033229"/>
    </source>
</evidence>
<feature type="compositionally biased region" description="Low complexity" evidence="15">
    <location>
        <begin position="762"/>
        <end position="772"/>
    </location>
</feature>
<comment type="subcellular location">
    <subcellularLocation>
        <location evidence="2">Cytoplasm</location>
        <location evidence="2">Cytoskeleton</location>
        <location evidence="2">Microtubule organizing center</location>
        <location evidence="2">Spindle pole body</location>
    </subcellularLocation>
</comment>
<evidence type="ECO:0000256" key="5">
    <source>
        <dbReference type="ARBA" id="ARBA00018848"/>
    </source>
</evidence>
<dbReference type="InterPro" id="IPR017975">
    <property type="entry name" value="Tubulin_CS"/>
</dbReference>
<keyword evidence="7" id="KW-0493">Microtubule</keyword>
<evidence type="ECO:0000256" key="3">
    <source>
        <dbReference type="ARBA" id="ARBA00009636"/>
    </source>
</evidence>
<dbReference type="PRINTS" id="PR01164">
    <property type="entry name" value="GAMMATUBULIN"/>
</dbReference>
<dbReference type="Pfam" id="PF00091">
    <property type="entry name" value="Tubulin"/>
    <property type="match status" value="1"/>
</dbReference>
<comment type="cofactor">
    <cofactor evidence="1">
        <name>Mg(2+)</name>
        <dbReference type="ChEBI" id="CHEBI:18420"/>
    </cofactor>
</comment>
<evidence type="ECO:0000256" key="4">
    <source>
        <dbReference type="ARBA" id="ARBA00011747"/>
    </source>
</evidence>
<feature type="compositionally biased region" description="Low complexity" evidence="15">
    <location>
        <begin position="899"/>
        <end position="939"/>
    </location>
</feature>
<accession>A0A084QEK6</accession>
<gene>
    <name evidence="17" type="ORF">S40285_06226</name>
</gene>
<dbReference type="Pfam" id="PF00638">
    <property type="entry name" value="Ran_BP1"/>
    <property type="match status" value="1"/>
</dbReference>
<dbReference type="Proteomes" id="UP000028524">
    <property type="component" value="Unassembled WGS sequence"/>
</dbReference>
<feature type="domain" description="RanBD1" evidence="16">
    <location>
        <begin position="1069"/>
        <end position="1148"/>
    </location>
</feature>
<dbReference type="CDD" id="cd13170">
    <property type="entry name" value="RanBD_NUP50"/>
    <property type="match status" value="1"/>
</dbReference>
<evidence type="ECO:0000256" key="14">
    <source>
        <dbReference type="ARBA" id="ARBA00034296"/>
    </source>
</evidence>
<proteinExistence type="inferred from homology"/>
<dbReference type="InterPro" id="IPR000156">
    <property type="entry name" value="Ran_bind_dom"/>
</dbReference>
<reference evidence="17 18" key="1">
    <citation type="journal article" date="2014" name="BMC Genomics">
        <title>Comparative genome sequencing reveals chemotype-specific gene clusters in the toxigenic black mold Stachybotrys.</title>
        <authorList>
            <person name="Semeiks J."/>
            <person name="Borek D."/>
            <person name="Otwinowski Z."/>
            <person name="Grishin N.V."/>
        </authorList>
    </citation>
    <scope>NUCLEOTIDE SEQUENCE [LARGE SCALE GENOMIC DNA]</scope>
    <source>
        <strain evidence="17 18">IBT 40285</strain>
    </source>
</reference>
<feature type="region of interest" description="Disordered" evidence="15">
    <location>
        <begin position="422"/>
        <end position="884"/>
    </location>
</feature>
<feature type="compositionally biased region" description="Basic and acidic residues" evidence="15">
    <location>
        <begin position="286"/>
        <end position="296"/>
    </location>
</feature>
<feature type="region of interest" description="Disordered" evidence="15">
    <location>
        <begin position="1"/>
        <end position="73"/>
    </location>
</feature>
<dbReference type="Gene3D" id="1.10.287.600">
    <property type="entry name" value="Helix hairpin bin"/>
    <property type="match status" value="1"/>
</dbReference>
<sequence length="1734" mass="181666">MVTFSLPGDNDVAGAQSSTPRSRPPLPFAKRGLTTASPHIGSAPAKRLGTPHASSTRRLFNGRDDLPSSSLNASSIGTARNIFRASAISDSPPSSSFSPNLPQSAMKKVFAPGATPEPTRTYRQATAQATPRGVAAKATDKDLFKMRIASPPPELTGEALAQKVPKEWNSKGSIYADQFLAHLCPPDLDEEQRRQFFCILDLRRLKYAADEIFGKKDWKLNVINFAKEFEKSRSIILLRYGLYEFQNVKPSKEVLKRWRREHGLPELEDEASEATPTKASASKKRKADDDFTKENSSKVSGAKRRLSEKETAGDTPAAASNKNKRKASVSEDVESQPSKIQKPTSASATLFGQIAEKHSTTPAASPAKPPTKSLEVPPVSKPNVFAAHKPTNGSLARSVFSNIKAGQAQAGASNIFGYLSDASSAKNSGVDADAESEADSDGEDSPEAGQSDEPSVAASGGAENSSQPASNLFGQPAAASKPAPSAFSAPETRESTPGPSIFDRLTKDSDGQPARADLSEAGTPEPAAVKPADQTWNPSSTPLKFAPSNTAPPATVFGSPAPTTSSIFAPKSTAPPNIFGASKRDEPVEKPVSTEGTPETQDQAGAESDKENDSQAPNKTVFEPKPNAPQTSFGSSFFQPKPASTDGAKEPEGAAPASTIFGNAAKPATPTETSTKPNIFGQPAKPADTGATAAPAAAPSAIFGATSSETPKPSTSQTPSIFGASKPSSNESDGLFGAKSQVNGGNIFGASSTPSSQPIFGAAAGSATAEPANKASSPFLFGGDKAKGTSLQSGPSLLFGAPKSPTNGTAANPLFGGSPMKQDEPSPAKKPFSGGSTTSATAPSFSFGASQSQAPSNIFGNSSAATSTAAAGPTGGAGSAPSAGGFNFNFGAAPAAASTSPFNNPFAKADATGGNAAASSTAPTFSFGGSSTPATGGSSLFQFGGASGGSTTPGGAPIFGGAQTGASAPSFGSAPALNLTAASPQPQNNGSVFGSSQAAPAFGNLQAPPTGASTTGTNSPFSFGGGSSLATTPAGGTPEPTGQTEAAKGTAEEEEGEKHEQINLTEGLEKDEDILHEVRAKVLKFVPPGEKSEEGDKAKSKSPWSTQGVGPLRLLKHKESNNVRLLLRAEPRGHVAMNRSVMADATYKAKEKYVQLTTSNATGDGLETWMIQVKTKALAEELAGALETHKAFGSQFWQQLCHEHGISQDGNLEDFATEGGDRKDVFYYQSDDTRYIPRAILLDLEPRVLNSIQTGPYKNIYNPENFYVGKDGMGAANNWGDGYQSGETVCEDIMEMIDREADGSDSLEGFMMLHSIAGGTGSGLGSFLLERLNDRFPKKIIQTYSVFPDTTNAGDVVIHPYNSILSMRRLTQNADSVVVLDNGALSHIAADRLHVQEPSFQQTNQLVATVMSASTTTLRYPGYMHNDLVSILASLIPTPRCHFLMTAYTPFTGDQVEQAKTVRKTTVLDVMRRLLQPKNRMVSTVPGKKSCYISILNVIQGEVDPTDVHKSLLRIRERRLATFIPWGPASIQVALTKRSPYIPMSHRVSGLMLANHTSIATLFKRIVKQYDGMRKRNAFLEVYKKTAPFAENLDEFDEARQVVADLIAEYEAAEDADYLNPDNGDKATSAETDKRLTSILPKMTQSKDEKIAATQANLPLPEQPPTASDWQSADARNVNVGSGGNAEAPIGTGVGASAGLREPATQSSAAVDMSSVGRQGQEGLDNPPKDAAAR</sequence>
<name>A0A084QEK6_STAC4</name>
<dbReference type="FunFam" id="3.30.1330.20:FF:000003">
    <property type="entry name" value="Tubulin gamma chain"/>
    <property type="match status" value="1"/>
</dbReference>
<dbReference type="Gene3D" id="2.30.29.30">
    <property type="entry name" value="Pleckstrin-homology domain (PH domain)/Phosphotyrosine-binding domain (PTB)"/>
    <property type="match status" value="1"/>
</dbReference>
<feature type="region of interest" description="Disordered" evidence="15">
    <location>
        <begin position="899"/>
        <end position="1071"/>
    </location>
</feature>
<dbReference type="OrthoDB" id="10249382at2759"/>
<evidence type="ECO:0000256" key="10">
    <source>
        <dbReference type="ARBA" id="ARBA00022842"/>
    </source>
</evidence>
<feature type="compositionally biased region" description="Polar residues" evidence="15">
    <location>
        <begin position="594"/>
        <end position="603"/>
    </location>
</feature>
<evidence type="ECO:0000256" key="1">
    <source>
        <dbReference type="ARBA" id="ARBA00001946"/>
    </source>
</evidence>
<dbReference type="InParanoid" id="A0A084QEK6"/>
<evidence type="ECO:0000256" key="15">
    <source>
        <dbReference type="SAM" id="MobiDB-lite"/>
    </source>
</evidence>
<feature type="compositionally biased region" description="Polar residues" evidence="15">
    <location>
        <begin position="707"/>
        <end position="732"/>
    </location>
</feature>
<dbReference type="CDD" id="cd02188">
    <property type="entry name" value="gamma_tubulin"/>
    <property type="match status" value="1"/>
</dbReference>
<evidence type="ECO:0000313" key="17">
    <source>
        <dbReference type="EMBL" id="KFA62391.1"/>
    </source>
</evidence>
<protein>
    <recommendedName>
        <fullName evidence="5">Tubulin gamma chain</fullName>
    </recommendedName>
    <alternativeName>
        <fullName evidence="13">Gamma-tubulin</fullName>
    </alternativeName>
</protein>
<evidence type="ECO:0000259" key="16">
    <source>
        <dbReference type="PROSITE" id="PS50196"/>
    </source>
</evidence>
<dbReference type="SMART" id="SM00864">
    <property type="entry name" value="Tubulin"/>
    <property type="match status" value="1"/>
</dbReference>
<dbReference type="GO" id="GO:0005874">
    <property type="term" value="C:microtubule"/>
    <property type="evidence" value="ECO:0007669"/>
    <property type="project" value="UniProtKB-KW"/>
</dbReference>
<feature type="compositionally biased region" description="Polar residues" evidence="15">
    <location>
        <begin position="462"/>
        <end position="473"/>
    </location>
</feature>
<evidence type="ECO:0000256" key="8">
    <source>
        <dbReference type="ARBA" id="ARBA00022723"/>
    </source>
</evidence>
<evidence type="ECO:0000256" key="6">
    <source>
        <dbReference type="ARBA" id="ARBA00022490"/>
    </source>
</evidence>
<dbReference type="InterPro" id="IPR037103">
    <property type="entry name" value="Tubulin/FtsZ-like_C"/>
</dbReference>
<dbReference type="FunFam" id="3.40.50.1440:FF:000012">
    <property type="entry name" value="Tubulin gamma chain"/>
    <property type="match status" value="1"/>
</dbReference>
<feature type="compositionally biased region" description="Polar residues" evidence="15">
    <location>
        <begin position="980"/>
        <end position="998"/>
    </location>
</feature>
<dbReference type="STRING" id="1283841.A0A084QEK6"/>
<keyword evidence="9" id="KW-0547">Nucleotide-binding</keyword>
<dbReference type="Gene3D" id="3.30.1330.20">
    <property type="entry name" value="Tubulin/FtsZ, C-terminal domain"/>
    <property type="match status" value="1"/>
</dbReference>
<comment type="similarity">
    <text evidence="3">Belongs to the tubulin family.</text>
</comment>
<feature type="region of interest" description="Disordered" evidence="15">
    <location>
        <begin position="1086"/>
        <end position="1109"/>
    </location>
</feature>
<keyword evidence="6" id="KW-0963">Cytoplasm</keyword>
<dbReference type="EMBL" id="KL660798">
    <property type="protein sequence ID" value="KFA62391.1"/>
    <property type="molecule type" value="Genomic_DNA"/>
</dbReference>
<dbReference type="Pfam" id="PF03953">
    <property type="entry name" value="Tubulin_C"/>
    <property type="match status" value="1"/>
</dbReference>
<dbReference type="SUPFAM" id="SSF55307">
    <property type="entry name" value="Tubulin C-terminal domain-like"/>
    <property type="match status" value="1"/>
</dbReference>
<keyword evidence="18" id="KW-1185">Reference proteome</keyword>
<feature type="compositionally biased region" description="Polar residues" evidence="15">
    <location>
        <begin position="1011"/>
        <end position="1021"/>
    </location>
</feature>
<dbReference type="InterPro" id="IPR023123">
    <property type="entry name" value="Tubulin_C"/>
</dbReference>
<dbReference type="OMA" id="AFGNMFS"/>
<keyword evidence="8" id="KW-0479">Metal-binding</keyword>
<dbReference type="PRINTS" id="PR01161">
    <property type="entry name" value="TUBULIN"/>
</dbReference>
<feature type="region of interest" description="Disordered" evidence="15">
    <location>
        <begin position="1658"/>
        <end position="1734"/>
    </location>
</feature>
<dbReference type="GO" id="GO:0046872">
    <property type="term" value="F:metal ion binding"/>
    <property type="evidence" value="ECO:0007669"/>
    <property type="project" value="UniProtKB-KW"/>
</dbReference>
<dbReference type="InterPro" id="IPR000217">
    <property type="entry name" value="Tubulin"/>
</dbReference>
<dbReference type="SMART" id="SM00865">
    <property type="entry name" value="Tubulin_C"/>
    <property type="match status" value="1"/>
</dbReference>
<dbReference type="FunFam" id="1.10.287.600:FF:000004">
    <property type="entry name" value="Tubulin gamma chain"/>
    <property type="match status" value="1"/>
</dbReference>
<dbReference type="GO" id="GO:0005816">
    <property type="term" value="C:spindle pole body"/>
    <property type="evidence" value="ECO:0007669"/>
    <property type="project" value="UniProtKB-SubCell"/>
</dbReference>
<dbReference type="SUPFAM" id="SSF50729">
    <property type="entry name" value="PH domain-like"/>
    <property type="match status" value="1"/>
</dbReference>
<dbReference type="GO" id="GO:0007020">
    <property type="term" value="P:microtubule nucleation"/>
    <property type="evidence" value="ECO:0007669"/>
    <property type="project" value="InterPro"/>
</dbReference>
<feature type="compositionally biased region" description="Low complexity" evidence="15">
    <location>
        <begin position="831"/>
        <end position="850"/>
    </location>
</feature>
<evidence type="ECO:0000256" key="7">
    <source>
        <dbReference type="ARBA" id="ARBA00022701"/>
    </source>
</evidence>
<dbReference type="PANTHER" id="PTHR11588">
    <property type="entry name" value="TUBULIN"/>
    <property type="match status" value="1"/>
</dbReference>
<feature type="compositionally biased region" description="Basic and acidic residues" evidence="15">
    <location>
        <begin position="1090"/>
        <end position="1099"/>
    </location>
</feature>
<feature type="compositionally biased region" description="Acidic residues" evidence="15">
    <location>
        <begin position="432"/>
        <end position="446"/>
    </location>
</feature>
<dbReference type="GO" id="GO:0000278">
    <property type="term" value="P:mitotic cell cycle"/>
    <property type="evidence" value="ECO:0007669"/>
    <property type="project" value="UniProtKB-ARBA"/>
</dbReference>
<dbReference type="SMART" id="SM00160">
    <property type="entry name" value="RanBD"/>
    <property type="match status" value="1"/>
</dbReference>
<dbReference type="InterPro" id="IPR002454">
    <property type="entry name" value="Gamma_tubulin"/>
</dbReference>
<feature type="compositionally biased region" description="Low complexity" evidence="15">
    <location>
        <begin position="476"/>
        <end position="490"/>
    </location>
</feature>
<evidence type="ECO:0000256" key="9">
    <source>
        <dbReference type="ARBA" id="ARBA00022741"/>
    </source>
</evidence>
<dbReference type="GO" id="GO:0005525">
    <property type="term" value="F:GTP binding"/>
    <property type="evidence" value="ECO:0007669"/>
    <property type="project" value="UniProtKB-KW"/>
</dbReference>
<dbReference type="InterPro" id="IPR011993">
    <property type="entry name" value="PH-like_dom_sf"/>
</dbReference>
<keyword evidence="11" id="KW-0342">GTP-binding</keyword>
<dbReference type="PROSITE" id="PS50196">
    <property type="entry name" value="RANBD1"/>
    <property type="match status" value="1"/>
</dbReference>
<evidence type="ECO:0000313" key="18">
    <source>
        <dbReference type="Proteomes" id="UP000028524"/>
    </source>
</evidence>
<feature type="compositionally biased region" description="Low complexity" evidence="15">
    <location>
        <begin position="862"/>
        <end position="872"/>
    </location>
</feature>
<dbReference type="SUPFAM" id="SSF52490">
    <property type="entry name" value="Tubulin nucleotide-binding domain-like"/>
    <property type="match status" value="1"/>
</dbReference>
<dbReference type="GO" id="GO:0000930">
    <property type="term" value="C:gamma-tubulin complex"/>
    <property type="evidence" value="ECO:0007669"/>
    <property type="project" value="InterPro"/>
</dbReference>
<feature type="compositionally biased region" description="Polar residues" evidence="15">
    <location>
        <begin position="740"/>
        <end position="758"/>
    </location>
</feature>
<feature type="compositionally biased region" description="Low complexity" evidence="15">
    <location>
        <begin position="1030"/>
        <end position="1049"/>
    </location>
</feature>
<dbReference type="InterPro" id="IPR003008">
    <property type="entry name" value="Tubulin_FtsZ_GTPase"/>
</dbReference>
<feature type="compositionally biased region" description="Polar residues" evidence="15">
    <location>
        <begin position="628"/>
        <end position="638"/>
    </location>
</feature>
<dbReference type="InterPro" id="IPR018316">
    <property type="entry name" value="Tubulin/FtsZ_2-layer-sand-dom"/>
</dbReference>
<evidence type="ECO:0000256" key="2">
    <source>
        <dbReference type="ARBA" id="ARBA00004317"/>
    </source>
</evidence>
<dbReference type="Gene3D" id="3.40.50.1440">
    <property type="entry name" value="Tubulin/FtsZ, GTPase domain"/>
    <property type="match status" value="1"/>
</dbReference>
<organism evidence="17 18">
    <name type="scientific">Stachybotrys chlorohalonatus (strain IBT 40285)</name>
    <dbReference type="NCBI Taxonomy" id="1283841"/>
    <lineage>
        <taxon>Eukaryota</taxon>
        <taxon>Fungi</taxon>
        <taxon>Dikarya</taxon>
        <taxon>Ascomycota</taxon>
        <taxon>Pezizomycotina</taxon>
        <taxon>Sordariomycetes</taxon>
        <taxon>Hypocreomycetidae</taxon>
        <taxon>Hypocreales</taxon>
        <taxon>Stachybotryaceae</taxon>
        <taxon>Stachybotrys</taxon>
    </lineage>
</organism>
<comment type="function">
    <text evidence="14">Tubulin is the major constituent of microtubules, a cylinder consisting of laterally associated linear protofilaments composed of alpha- and beta-tubulin heterodimers. Microtubules grow by the addition of GTP-tubulin dimers to the microtubule end, where a stabilizing cap forms. Below the cap, tubulin dimers are in GDP-bound state, owing to GTPase activity of alpha-tubulin.</text>
</comment>
<dbReference type="GO" id="GO:0031122">
    <property type="term" value="P:cytoplasmic microtubule organization"/>
    <property type="evidence" value="ECO:0007669"/>
    <property type="project" value="InterPro"/>
</dbReference>
<feature type="compositionally biased region" description="Polar residues" evidence="15">
    <location>
        <begin position="335"/>
        <end position="350"/>
    </location>
</feature>
<feature type="compositionally biased region" description="Polar residues" evidence="15">
    <location>
        <begin position="534"/>
        <end position="552"/>
    </location>
</feature>
<dbReference type="InterPro" id="IPR036525">
    <property type="entry name" value="Tubulin/FtsZ_GTPase_sf"/>
</dbReference>
<feature type="compositionally biased region" description="Low complexity" evidence="15">
    <location>
        <begin position="360"/>
        <end position="373"/>
    </location>
</feature>
<feature type="compositionally biased region" description="Low complexity" evidence="15">
    <location>
        <begin position="965"/>
        <end position="976"/>
    </location>
</feature>
<dbReference type="HOGENOM" id="CLU_002780_0_0_1"/>
<evidence type="ECO:0000256" key="12">
    <source>
        <dbReference type="ARBA" id="ARBA00023212"/>
    </source>
</evidence>
<feature type="region of interest" description="Disordered" evidence="15">
    <location>
        <begin position="266"/>
        <end position="388"/>
    </location>
</feature>
<evidence type="ECO:0000256" key="11">
    <source>
        <dbReference type="ARBA" id="ARBA00023134"/>
    </source>
</evidence>
<dbReference type="InterPro" id="IPR008280">
    <property type="entry name" value="Tub_FtsZ_C"/>
</dbReference>
<comment type="subunit">
    <text evidence="4">Dimer of alpha and beta chains. A typical microtubule is a hollow water-filled tube with an outer diameter of 25 nm and an inner diameter of 15 nM. Alpha-beta heterodimers associate head-to-tail to form protofilaments running lengthwise along the microtubule wall with the beta-tubulin subunit facing the microtubule plus end conferring a structural polarity. Microtubules usually have 13 protofilaments but different protofilament numbers can be found in some organisms and specialized cells.</text>
</comment>
<keyword evidence="12" id="KW-0206">Cytoskeleton</keyword>
<feature type="compositionally biased region" description="Low complexity" evidence="15">
    <location>
        <begin position="683"/>
        <end position="706"/>
    </location>
</feature>
<dbReference type="PROSITE" id="PS00227">
    <property type="entry name" value="TUBULIN"/>
    <property type="match status" value="1"/>
</dbReference>